<protein>
    <submittedName>
        <fullName evidence="2">Uncharacterized protein</fullName>
    </submittedName>
</protein>
<name>A0A8C3FHZ7_CHRPI</name>
<keyword evidence="3" id="KW-1185">Reference proteome</keyword>
<evidence type="ECO:0000313" key="3">
    <source>
        <dbReference type="Proteomes" id="UP000694380"/>
    </source>
</evidence>
<dbReference type="AlphaFoldDB" id="A0A8C3FHZ7"/>
<organism evidence="2 3">
    <name type="scientific">Chrysemys picta bellii</name>
    <name type="common">Western painted turtle</name>
    <name type="synonym">Emys bellii</name>
    <dbReference type="NCBI Taxonomy" id="8478"/>
    <lineage>
        <taxon>Eukaryota</taxon>
        <taxon>Metazoa</taxon>
        <taxon>Chordata</taxon>
        <taxon>Craniata</taxon>
        <taxon>Vertebrata</taxon>
        <taxon>Euteleostomi</taxon>
        <taxon>Archelosauria</taxon>
        <taxon>Testudinata</taxon>
        <taxon>Testudines</taxon>
        <taxon>Cryptodira</taxon>
        <taxon>Durocryptodira</taxon>
        <taxon>Testudinoidea</taxon>
        <taxon>Emydidae</taxon>
        <taxon>Chrysemys</taxon>
    </lineage>
</organism>
<dbReference type="Proteomes" id="UP000694380">
    <property type="component" value="Unplaced"/>
</dbReference>
<evidence type="ECO:0000313" key="2">
    <source>
        <dbReference type="Ensembl" id="ENSCPBP00000008707.1"/>
    </source>
</evidence>
<feature type="region of interest" description="Disordered" evidence="1">
    <location>
        <begin position="63"/>
        <end position="82"/>
    </location>
</feature>
<reference evidence="2" key="2">
    <citation type="submission" date="2025-09" db="UniProtKB">
        <authorList>
            <consortium name="Ensembl"/>
        </authorList>
    </citation>
    <scope>IDENTIFICATION</scope>
</reference>
<evidence type="ECO:0000256" key="1">
    <source>
        <dbReference type="SAM" id="MobiDB-lite"/>
    </source>
</evidence>
<accession>A0A8C3FHZ7</accession>
<sequence length="99" mass="11228">RPHIEDCSLVPNLSTDFLCKRLYSYPHTHLALPCCYFNDRGKKKQHHHLLSGILHLRKISMSSSTCTKGPSGSGSKNERINPNKKCTPFLFFLVCQGKL</sequence>
<dbReference type="Ensembl" id="ENSCPBT00000010441.1">
    <property type="protein sequence ID" value="ENSCPBP00000008707.1"/>
    <property type="gene ID" value="ENSCPBG00000006767.1"/>
</dbReference>
<reference evidence="2" key="1">
    <citation type="submission" date="2025-08" db="UniProtKB">
        <authorList>
            <consortium name="Ensembl"/>
        </authorList>
    </citation>
    <scope>IDENTIFICATION</scope>
</reference>
<feature type="compositionally biased region" description="Polar residues" evidence="1">
    <location>
        <begin position="63"/>
        <end position="75"/>
    </location>
</feature>
<proteinExistence type="predicted"/>